<dbReference type="EMBL" id="BARU01024388">
    <property type="protein sequence ID" value="GAH48949.1"/>
    <property type="molecule type" value="Genomic_DNA"/>
</dbReference>
<evidence type="ECO:0008006" key="2">
    <source>
        <dbReference type="Google" id="ProtNLM"/>
    </source>
</evidence>
<reference evidence="1" key="1">
    <citation type="journal article" date="2014" name="Front. Microbiol.">
        <title>High frequency of phylogenetically diverse reductive dehalogenase-homologous genes in deep subseafloor sedimentary metagenomes.</title>
        <authorList>
            <person name="Kawai M."/>
            <person name="Futagami T."/>
            <person name="Toyoda A."/>
            <person name="Takaki Y."/>
            <person name="Nishi S."/>
            <person name="Hori S."/>
            <person name="Arai W."/>
            <person name="Tsubouchi T."/>
            <person name="Morono Y."/>
            <person name="Uchiyama I."/>
            <person name="Ito T."/>
            <person name="Fujiyama A."/>
            <person name="Inagaki F."/>
            <person name="Takami H."/>
        </authorList>
    </citation>
    <scope>NUCLEOTIDE SEQUENCE</scope>
    <source>
        <strain evidence="1">Expedition CK06-06</strain>
    </source>
</reference>
<sequence>MVDGDTFILPPGDYRTTSVIQVGDSSGYIHFREYNFDGRIKPEGCSGITFERLHSCTVNVNCVQRATFDWGVGNYWGVKFKNVNYSKMYVNSSLYFTYGLYFDGDVKGVCYNNITFERITAKYCLHFKAQNGGWINANNYYGGQ</sequence>
<comment type="caution">
    <text evidence="1">The sequence shown here is derived from an EMBL/GenBank/DDBJ whole genome shotgun (WGS) entry which is preliminary data.</text>
</comment>
<gene>
    <name evidence="1" type="ORF">S03H2_39442</name>
</gene>
<organism evidence="1">
    <name type="scientific">marine sediment metagenome</name>
    <dbReference type="NCBI Taxonomy" id="412755"/>
    <lineage>
        <taxon>unclassified sequences</taxon>
        <taxon>metagenomes</taxon>
        <taxon>ecological metagenomes</taxon>
    </lineage>
</organism>
<evidence type="ECO:0000313" key="1">
    <source>
        <dbReference type="EMBL" id="GAH48949.1"/>
    </source>
</evidence>
<feature type="non-terminal residue" evidence="1">
    <location>
        <position position="144"/>
    </location>
</feature>
<dbReference type="AlphaFoldDB" id="X1H537"/>
<accession>X1H537</accession>
<proteinExistence type="predicted"/>
<protein>
    <recommendedName>
        <fullName evidence="2">Right handed beta helix domain-containing protein</fullName>
    </recommendedName>
</protein>
<name>X1H537_9ZZZZ</name>